<feature type="transmembrane region" description="Helical" evidence="1">
    <location>
        <begin position="434"/>
        <end position="455"/>
    </location>
</feature>
<name>A0ABS4GWQ0_9BACL</name>
<evidence type="ECO:0000313" key="3">
    <source>
        <dbReference type="Proteomes" id="UP001519343"/>
    </source>
</evidence>
<organism evidence="2 3">
    <name type="scientific">Ammoniphilus resinae</name>
    <dbReference type="NCBI Taxonomy" id="861532"/>
    <lineage>
        <taxon>Bacteria</taxon>
        <taxon>Bacillati</taxon>
        <taxon>Bacillota</taxon>
        <taxon>Bacilli</taxon>
        <taxon>Bacillales</taxon>
        <taxon>Paenibacillaceae</taxon>
        <taxon>Aneurinibacillus group</taxon>
        <taxon>Ammoniphilus</taxon>
    </lineage>
</organism>
<feature type="transmembrane region" description="Helical" evidence="1">
    <location>
        <begin position="358"/>
        <end position="382"/>
    </location>
</feature>
<evidence type="ECO:0000313" key="2">
    <source>
        <dbReference type="EMBL" id="MBP1934527.1"/>
    </source>
</evidence>
<dbReference type="RefSeq" id="WP_209812510.1">
    <property type="nucleotide sequence ID" value="NZ_JAGGKT010000022.1"/>
</dbReference>
<reference evidence="2 3" key="1">
    <citation type="submission" date="2021-03" db="EMBL/GenBank/DDBJ databases">
        <title>Genomic Encyclopedia of Type Strains, Phase IV (KMG-IV): sequencing the most valuable type-strain genomes for metagenomic binning, comparative biology and taxonomic classification.</title>
        <authorList>
            <person name="Goeker M."/>
        </authorList>
    </citation>
    <scope>NUCLEOTIDE SEQUENCE [LARGE SCALE GENOMIC DNA]</scope>
    <source>
        <strain evidence="2 3">DSM 24738</strain>
    </source>
</reference>
<feature type="transmembrane region" description="Helical" evidence="1">
    <location>
        <begin position="38"/>
        <end position="55"/>
    </location>
</feature>
<feature type="transmembrane region" description="Helical" evidence="1">
    <location>
        <begin position="112"/>
        <end position="141"/>
    </location>
</feature>
<feature type="transmembrane region" description="Helical" evidence="1">
    <location>
        <begin position="292"/>
        <end position="311"/>
    </location>
</feature>
<feature type="transmembrane region" description="Helical" evidence="1">
    <location>
        <begin position="261"/>
        <end position="280"/>
    </location>
</feature>
<comment type="caution">
    <text evidence="2">The sequence shown here is derived from an EMBL/GenBank/DDBJ whole genome shotgun (WGS) entry which is preliminary data.</text>
</comment>
<keyword evidence="1" id="KW-0472">Membrane</keyword>
<dbReference type="PANTHER" id="PTHR41983">
    <property type="entry name" value="SHORT-CHAIN FATTY ACID TRANSPORTER-RELATED"/>
    <property type="match status" value="1"/>
</dbReference>
<dbReference type="EMBL" id="JAGGKT010000022">
    <property type="protein sequence ID" value="MBP1934527.1"/>
    <property type="molecule type" value="Genomic_DNA"/>
</dbReference>
<feature type="transmembrane region" description="Helical" evidence="1">
    <location>
        <begin position="153"/>
        <end position="179"/>
    </location>
</feature>
<keyword evidence="1" id="KW-0812">Transmembrane</keyword>
<keyword evidence="3" id="KW-1185">Reference proteome</keyword>
<gene>
    <name evidence="2" type="ORF">J2Z37_004547</name>
</gene>
<accession>A0ABS4GWQ0</accession>
<feature type="transmembrane region" description="Helical" evidence="1">
    <location>
        <begin position="323"/>
        <end position="346"/>
    </location>
</feature>
<protein>
    <submittedName>
        <fullName evidence="2">Short-chain fatty acids transporter</fullName>
    </submittedName>
</protein>
<dbReference type="InterPro" id="IPR006160">
    <property type="entry name" value="SCFA_transpt_AtoE"/>
</dbReference>
<dbReference type="PANTHER" id="PTHR41983:SF2">
    <property type="entry name" value="SHORT-CHAIN FATTY ACID TRANSPORTER-RELATED"/>
    <property type="match status" value="1"/>
</dbReference>
<feature type="transmembrane region" description="Helical" evidence="1">
    <location>
        <begin position="199"/>
        <end position="222"/>
    </location>
</feature>
<evidence type="ECO:0000256" key="1">
    <source>
        <dbReference type="SAM" id="Phobius"/>
    </source>
</evidence>
<sequence length="456" mass="50039">MSVAKVLTGKEEVTQETWLQTFTNKFSNFLHRFLPEPFVFAILLTFIIFVMGITIEHKSVGEMAGYWSEGFWNLLSFTMQMVMMVVTGYALAQSAPIRRLLNGIAGRVKTVRGAIVTATLVGLVASYLNWGFGLIVGTLMAQQLAKQVRGTHYPVLVSSAYVGWILYGIGISATIPLTIATPGNPFEASMGLIPLANTIFQPGVLIALVILAITLPLVNILIHPRASNVQEIKHHDFSEERLVPAKGEDQTPAQKLEHSKVLALLVVLFGVAYLYHHFVVKQGSLDINSVNSIFLFLGILFHGSLKNYILAINDSVKTAGGMVLQFPFYAGIMGMMAGSGIVVTISDWFVSFSNAQTLHFWGFISSFFINFFVPSSGGHWAVQGPFMVEAAKTLGADLGKMSTAVQMGSSWNDLVNPFWLLPVIALSKLSARQIMTYTLIPFLYMGIVFGITVLIW</sequence>
<keyword evidence="1" id="KW-1133">Transmembrane helix</keyword>
<dbReference type="Pfam" id="PF02667">
    <property type="entry name" value="SCFA_trans"/>
    <property type="match status" value="1"/>
</dbReference>
<dbReference type="Proteomes" id="UP001519343">
    <property type="component" value="Unassembled WGS sequence"/>
</dbReference>
<proteinExistence type="predicted"/>
<feature type="transmembrane region" description="Helical" evidence="1">
    <location>
        <begin position="71"/>
        <end position="92"/>
    </location>
</feature>